<organism evidence="5 6">
    <name type="scientific">Frankia canadensis</name>
    <dbReference type="NCBI Taxonomy" id="1836972"/>
    <lineage>
        <taxon>Bacteria</taxon>
        <taxon>Bacillati</taxon>
        <taxon>Actinomycetota</taxon>
        <taxon>Actinomycetes</taxon>
        <taxon>Frankiales</taxon>
        <taxon>Frankiaceae</taxon>
        <taxon>Frankia</taxon>
    </lineage>
</organism>
<proteinExistence type="predicted"/>
<reference evidence="5 6" key="1">
    <citation type="submission" date="2017-06" db="EMBL/GenBank/DDBJ databases">
        <authorList>
            <person name="Kim H.J."/>
            <person name="Triplett B.A."/>
        </authorList>
    </citation>
    <scope>NUCLEOTIDE SEQUENCE [LARGE SCALE GENOMIC DNA]</scope>
    <source>
        <strain evidence="5">FRACA_ARgP5</strain>
    </source>
</reference>
<evidence type="ECO:0000256" key="1">
    <source>
        <dbReference type="ARBA" id="ARBA00022649"/>
    </source>
</evidence>
<keyword evidence="6" id="KW-1185">Reference proteome</keyword>
<dbReference type="Pfam" id="PF01934">
    <property type="entry name" value="HepT-like"/>
    <property type="match status" value="1"/>
</dbReference>
<feature type="region of interest" description="Disordered" evidence="4">
    <location>
        <begin position="163"/>
        <end position="206"/>
    </location>
</feature>
<evidence type="ECO:0000256" key="3">
    <source>
        <dbReference type="ARBA" id="ARBA00022801"/>
    </source>
</evidence>
<evidence type="ECO:0000256" key="2">
    <source>
        <dbReference type="ARBA" id="ARBA00022722"/>
    </source>
</evidence>
<dbReference type="RefSeq" id="WP_341477271.1">
    <property type="nucleotide sequence ID" value="NZ_FZMO01000525.1"/>
</dbReference>
<evidence type="ECO:0000313" key="6">
    <source>
        <dbReference type="Proteomes" id="UP000234331"/>
    </source>
</evidence>
<dbReference type="GO" id="GO:0004540">
    <property type="term" value="F:RNA nuclease activity"/>
    <property type="evidence" value="ECO:0007669"/>
    <property type="project" value="InterPro"/>
</dbReference>
<protein>
    <submittedName>
        <fullName evidence="5">Uncharacterized protein</fullName>
    </submittedName>
</protein>
<accession>A0A2I2KZH4</accession>
<name>A0A2I2KZH4_9ACTN</name>
<dbReference type="InterPro" id="IPR008201">
    <property type="entry name" value="HepT-like"/>
</dbReference>
<keyword evidence="1" id="KW-1277">Toxin-antitoxin system</keyword>
<gene>
    <name evidence="5" type="ORF">FRACA_60043</name>
</gene>
<dbReference type="EMBL" id="FZMO01000525">
    <property type="protein sequence ID" value="SNQ51057.1"/>
    <property type="molecule type" value="Genomic_DNA"/>
</dbReference>
<dbReference type="GO" id="GO:0110001">
    <property type="term" value="C:toxin-antitoxin complex"/>
    <property type="evidence" value="ECO:0007669"/>
    <property type="project" value="InterPro"/>
</dbReference>
<sequence length="206" mass="22460">MPLPSADSLIRSTLPRIHAWRMNPPRCPTRSECYGIRLATVLAPSSQQASPSFASGVPITHRPHRADRMPPDPRKYLCDAANAAGLARSFAHGQRFAGYQANAMLRAAAEREFEIIGEALNQLSKVAPGLAAAIPGLPRIVAFRNILIQERFRLVAAAARRGRAVAQSTEKDRREPALEVDGDQPDAAPTIRCSRTQRSLRGAPVR</sequence>
<dbReference type="Proteomes" id="UP000234331">
    <property type="component" value="Unassembled WGS sequence"/>
</dbReference>
<evidence type="ECO:0000256" key="4">
    <source>
        <dbReference type="SAM" id="MobiDB-lite"/>
    </source>
</evidence>
<dbReference type="AlphaFoldDB" id="A0A2I2KZH4"/>
<keyword evidence="3" id="KW-0378">Hydrolase</keyword>
<dbReference type="GO" id="GO:0016787">
    <property type="term" value="F:hydrolase activity"/>
    <property type="evidence" value="ECO:0007669"/>
    <property type="project" value="UniProtKB-KW"/>
</dbReference>
<keyword evidence="2" id="KW-0540">Nuclease</keyword>
<evidence type="ECO:0000313" key="5">
    <source>
        <dbReference type="EMBL" id="SNQ51057.1"/>
    </source>
</evidence>